<dbReference type="Proteomes" id="UP000030008">
    <property type="component" value="Unassembled WGS sequence"/>
</dbReference>
<evidence type="ECO:0000313" key="1">
    <source>
        <dbReference type="EMBL" id="KGJ51563.1"/>
    </source>
</evidence>
<gene>
    <name evidence="1" type="ORF">CIAN88_19940</name>
</gene>
<dbReference type="Pfam" id="PF18982">
    <property type="entry name" value="JetA"/>
    <property type="match status" value="1"/>
</dbReference>
<evidence type="ECO:0000313" key="2">
    <source>
        <dbReference type="Proteomes" id="UP000030008"/>
    </source>
</evidence>
<comment type="caution">
    <text evidence="1">The sequence shown here is derived from an EMBL/GenBank/DDBJ whole genome shotgun (WGS) entry which is preliminary data.</text>
</comment>
<dbReference type="RefSeq" id="WP_044907709.1">
    <property type="nucleotide sequence ID" value="NZ_JAQCQO010000021.1"/>
</dbReference>
<dbReference type="AlphaFoldDB" id="A0A099I3U7"/>
<dbReference type="EMBL" id="JQIF01000109">
    <property type="protein sequence ID" value="KGJ51563.1"/>
    <property type="molecule type" value="Genomic_DNA"/>
</dbReference>
<proteinExistence type="predicted"/>
<protein>
    <submittedName>
        <fullName evidence="1">Uncharacterized protein</fullName>
    </submittedName>
</protein>
<reference evidence="1 2" key="1">
    <citation type="submission" date="2014-08" db="EMBL/GenBank/DDBJ databases">
        <title>Clostridium innocuum, an unnegligible vancomycin-resistant pathogen causing extra-intestinal infections.</title>
        <authorList>
            <person name="Feng Y."/>
            <person name="Chiu C.-H."/>
        </authorList>
    </citation>
    <scope>NUCLEOTIDE SEQUENCE [LARGE SCALE GENOMIC DNA]</scope>
    <source>
        <strain evidence="1 2">AN88</strain>
    </source>
</reference>
<dbReference type="InterPro" id="IPR043773">
    <property type="entry name" value="JetA"/>
</dbReference>
<accession>A0A099I3U7</accession>
<sequence>MSLFEKMDPSFFTILVSKNRDIYVDLLLQIHDCIYRNQTMSMERALLQDLLEDYVQDKKYEIDFQEEAEYSDIENELRSEKDVYDRDIQFLLRLFEKHTWINVDLHMDTMKKMVSLPYHSRVFISFVNDIIKEREQIGYLIRIHASLKDMDDPVKIEDSYQHIRNAYADFKELILTLEQTNARIRDYYAIQVKKASTKIYHDFFDVYYGDIVEGYVFPTLVEDSLKRFKNPVAGILETLLQEEAVKEKIVDSAVSHYRVASRDTAKKHIEEMLYAMYNDLNIVETLTAQLVDSDAGYRRLAKQKIMYLCNSDQGLKGKLVELIHHMKEEPQRVCEQISESINIQQTRYMERDEVYTFERRRRRDEREVMTFTFEESTQNQEELEKRIGFDRYARFTRESISAYYAEKLHGEAVGKLKDIGVKDMDDYIRSILVYVYGRDRKMDVQATLIPNQTEGITEGDFHYPNLLIKRKVKK</sequence>
<organism evidence="1 2">
    <name type="scientific">Clostridium innocuum</name>
    <dbReference type="NCBI Taxonomy" id="1522"/>
    <lineage>
        <taxon>Bacteria</taxon>
        <taxon>Bacillati</taxon>
        <taxon>Bacillota</taxon>
        <taxon>Clostridia</taxon>
        <taxon>Eubacteriales</taxon>
        <taxon>Clostridiaceae</taxon>
        <taxon>Clostridium</taxon>
    </lineage>
</organism>
<name>A0A099I3U7_CLOIN</name>